<evidence type="ECO:0000313" key="6">
    <source>
        <dbReference type="Proteomes" id="UP000012128"/>
    </source>
</evidence>
<dbReference type="SUPFAM" id="SSF56214">
    <property type="entry name" value="4'-phosphopantetheinyl transferase"/>
    <property type="match status" value="1"/>
</dbReference>
<dbReference type="Proteomes" id="UP000012128">
    <property type="component" value="Unassembled WGS sequence"/>
</dbReference>
<dbReference type="NCBIfam" id="TIGR00556">
    <property type="entry name" value="pantethn_trn"/>
    <property type="match status" value="1"/>
</dbReference>
<keyword evidence="2" id="KW-0479">Metal-binding</keyword>
<gene>
    <name evidence="5" type="ORF">LEP1GSC037_1068</name>
</gene>
<dbReference type="GO" id="GO:0008897">
    <property type="term" value="F:holo-[acyl-carrier-protein] synthase activity"/>
    <property type="evidence" value="ECO:0007669"/>
    <property type="project" value="InterPro"/>
</dbReference>
<proteinExistence type="predicted"/>
<evidence type="ECO:0000313" key="5">
    <source>
        <dbReference type="EMBL" id="EMM81105.1"/>
    </source>
</evidence>
<evidence type="ECO:0000259" key="4">
    <source>
        <dbReference type="Pfam" id="PF01648"/>
    </source>
</evidence>
<dbReference type="Pfam" id="PF01648">
    <property type="entry name" value="ACPS"/>
    <property type="match status" value="1"/>
</dbReference>
<dbReference type="GO" id="GO:0006633">
    <property type="term" value="P:fatty acid biosynthetic process"/>
    <property type="evidence" value="ECO:0007669"/>
    <property type="project" value="InterPro"/>
</dbReference>
<dbReference type="InterPro" id="IPR004568">
    <property type="entry name" value="Ppantetheine-prot_Trfase_dom"/>
</dbReference>
<reference evidence="5 6" key="1">
    <citation type="submission" date="2013-01" db="EMBL/GenBank/DDBJ databases">
        <authorList>
            <person name="Harkins D.M."/>
            <person name="Durkin A.S."/>
            <person name="Brinkac L.M."/>
            <person name="Haft D.H."/>
            <person name="Selengut J.D."/>
            <person name="Sanka R."/>
            <person name="DePew J."/>
            <person name="Purushe J."/>
            <person name="Hospenthal D.R."/>
            <person name="Murray C.K."/>
            <person name="Pimentel G."/>
            <person name="Wasfy M."/>
            <person name="Parker T."/>
            <person name="Miller R.S."/>
            <person name="Vinetz J.M."/>
            <person name="Sutton G.G."/>
            <person name="Nierman W.C."/>
            <person name="Fouts D.E."/>
        </authorList>
    </citation>
    <scope>NUCLEOTIDE SEQUENCE [LARGE SCALE GENOMIC DNA]</scope>
    <source>
        <strain evidence="5 6">2006001854</strain>
    </source>
</reference>
<feature type="domain" description="4'-phosphopantetheinyl transferase" evidence="4">
    <location>
        <begin position="4"/>
        <end position="85"/>
    </location>
</feature>
<dbReference type="InterPro" id="IPR037143">
    <property type="entry name" value="4-PPantetheinyl_Trfase_dom_sf"/>
</dbReference>
<name>M6G8N0_LEPIR</name>
<organism evidence="5 6">
    <name type="scientific">Leptospira interrogans str. 2006001854</name>
    <dbReference type="NCBI Taxonomy" id="1001590"/>
    <lineage>
        <taxon>Bacteria</taxon>
        <taxon>Pseudomonadati</taxon>
        <taxon>Spirochaetota</taxon>
        <taxon>Spirochaetia</taxon>
        <taxon>Leptospirales</taxon>
        <taxon>Leptospiraceae</taxon>
        <taxon>Leptospira</taxon>
    </lineage>
</organism>
<sequence length="128" mass="15006">MKISVGNDIVENSRIRDLLEKHGDRFLKRVFSESEREYCSNRKDPIPHLSGRFCVKEAFIKAIEPGDHVILDMREIELFGKEFGKKNWYCMENPKNCFLPKDTAVVRFRSVTLKIIPPPSWCFTRSDL</sequence>
<evidence type="ECO:0000256" key="1">
    <source>
        <dbReference type="ARBA" id="ARBA00022679"/>
    </source>
</evidence>
<evidence type="ECO:0000256" key="2">
    <source>
        <dbReference type="ARBA" id="ARBA00022723"/>
    </source>
</evidence>
<keyword evidence="3" id="KW-0460">Magnesium</keyword>
<protein>
    <submittedName>
        <fullName evidence="5">4'-phosphopantetheinyl transferase family protein</fullName>
    </submittedName>
</protein>
<dbReference type="GO" id="GO:0000287">
    <property type="term" value="F:magnesium ion binding"/>
    <property type="evidence" value="ECO:0007669"/>
    <property type="project" value="InterPro"/>
</dbReference>
<comment type="caution">
    <text evidence="5">The sequence shown here is derived from an EMBL/GenBank/DDBJ whole genome shotgun (WGS) entry which is preliminary data.</text>
</comment>
<accession>M6G8N0</accession>
<dbReference type="AlphaFoldDB" id="M6G8N0"/>
<evidence type="ECO:0000256" key="3">
    <source>
        <dbReference type="ARBA" id="ARBA00022842"/>
    </source>
</evidence>
<keyword evidence="1 5" id="KW-0808">Transferase</keyword>
<dbReference type="Gene3D" id="3.90.470.20">
    <property type="entry name" value="4'-phosphopantetheinyl transferase domain"/>
    <property type="match status" value="1"/>
</dbReference>
<dbReference type="InterPro" id="IPR008278">
    <property type="entry name" value="4-PPantetheinyl_Trfase_dom"/>
</dbReference>
<dbReference type="EMBL" id="AFLW02000153">
    <property type="protein sequence ID" value="EMM81105.1"/>
    <property type="molecule type" value="Genomic_DNA"/>
</dbReference>